<name>A0ABR6KST5_9BACT</name>
<feature type="domain" description="RNA polymerase sigma-70 region 2" evidence="5">
    <location>
        <begin position="21"/>
        <end position="86"/>
    </location>
</feature>
<dbReference type="InterPro" id="IPR014284">
    <property type="entry name" value="RNA_pol_sigma-70_dom"/>
</dbReference>
<dbReference type="PANTHER" id="PTHR43133:SF46">
    <property type="entry name" value="RNA POLYMERASE SIGMA-70 FACTOR ECF SUBFAMILY"/>
    <property type="match status" value="1"/>
</dbReference>
<dbReference type="InterPro" id="IPR013325">
    <property type="entry name" value="RNA_pol_sigma_r2"/>
</dbReference>
<dbReference type="NCBIfam" id="TIGR02985">
    <property type="entry name" value="Sig70_bacteroi1"/>
    <property type="match status" value="1"/>
</dbReference>
<dbReference type="InterPro" id="IPR036388">
    <property type="entry name" value="WH-like_DNA-bd_sf"/>
</dbReference>
<evidence type="ECO:0000256" key="2">
    <source>
        <dbReference type="ARBA" id="ARBA00023015"/>
    </source>
</evidence>
<dbReference type="CDD" id="cd06171">
    <property type="entry name" value="Sigma70_r4"/>
    <property type="match status" value="1"/>
</dbReference>
<evidence type="ECO:0000313" key="7">
    <source>
        <dbReference type="EMBL" id="MBB4623879.1"/>
    </source>
</evidence>
<keyword evidence="2" id="KW-0805">Transcription regulation</keyword>
<dbReference type="RefSeq" id="WP_122354081.1">
    <property type="nucleotide sequence ID" value="NZ_BMPB01000020.1"/>
</dbReference>
<dbReference type="Proteomes" id="UP000533637">
    <property type="component" value="Unassembled WGS sequence"/>
</dbReference>
<keyword evidence="8" id="KW-1185">Reference proteome</keyword>
<proteinExistence type="inferred from homology"/>
<keyword evidence="4" id="KW-0804">Transcription</keyword>
<dbReference type="SUPFAM" id="SSF88659">
    <property type="entry name" value="Sigma3 and sigma4 domains of RNA polymerase sigma factors"/>
    <property type="match status" value="1"/>
</dbReference>
<keyword evidence="3" id="KW-0731">Sigma factor</keyword>
<dbReference type="InterPro" id="IPR007627">
    <property type="entry name" value="RNA_pol_sigma70_r2"/>
</dbReference>
<dbReference type="Pfam" id="PF08281">
    <property type="entry name" value="Sigma70_r4_2"/>
    <property type="match status" value="1"/>
</dbReference>
<evidence type="ECO:0000259" key="5">
    <source>
        <dbReference type="Pfam" id="PF04542"/>
    </source>
</evidence>
<evidence type="ECO:0000313" key="8">
    <source>
        <dbReference type="Proteomes" id="UP000533637"/>
    </source>
</evidence>
<evidence type="ECO:0000256" key="4">
    <source>
        <dbReference type="ARBA" id="ARBA00023163"/>
    </source>
</evidence>
<sequence>MFDVSSLYKLKEGNRKAFNDMFRYYYPRVMAYVATIVEQEMAEDIVQDVFLNVWENRKKIYVGEGFHSYLFQSAYTRCVDHYRKTQSAGKYLLQAEKSVWEEYADSLRSDASVLEEIYSKDFYKLLHNLLGELPSQRREVFILTYIEGLKSKEVAERLQMPQRTVESHIYLAIKFLKAHMSKQDFYLFSLLFLFRQGNF</sequence>
<reference evidence="7 8" key="1">
    <citation type="submission" date="2020-08" db="EMBL/GenBank/DDBJ databases">
        <title>Genomic Encyclopedia of Type Strains, Phase IV (KMG-IV): sequencing the most valuable type-strain genomes for metagenomic binning, comparative biology and taxonomic classification.</title>
        <authorList>
            <person name="Goeker M."/>
        </authorList>
    </citation>
    <scope>NUCLEOTIDE SEQUENCE [LARGE SCALE GENOMIC DNA]</scope>
    <source>
        <strain evidence="7 8">DSM 102983</strain>
    </source>
</reference>
<dbReference type="SUPFAM" id="SSF88946">
    <property type="entry name" value="Sigma2 domain of RNA polymerase sigma factors"/>
    <property type="match status" value="1"/>
</dbReference>
<comment type="caution">
    <text evidence="7">The sequence shown here is derived from an EMBL/GenBank/DDBJ whole genome shotgun (WGS) entry which is preliminary data.</text>
</comment>
<dbReference type="Gene3D" id="1.10.10.10">
    <property type="entry name" value="Winged helix-like DNA-binding domain superfamily/Winged helix DNA-binding domain"/>
    <property type="match status" value="1"/>
</dbReference>
<evidence type="ECO:0000256" key="1">
    <source>
        <dbReference type="ARBA" id="ARBA00010641"/>
    </source>
</evidence>
<accession>A0ABR6KST5</accession>
<dbReference type="NCBIfam" id="TIGR02937">
    <property type="entry name" value="sigma70-ECF"/>
    <property type="match status" value="1"/>
</dbReference>
<organism evidence="7 8">
    <name type="scientific">Parabacteroides faecis</name>
    <dbReference type="NCBI Taxonomy" id="1217282"/>
    <lineage>
        <taxon>Bacteria</taxon>
        <taxon>Pseudomonadati</taxon>
        <taxon>Bacteroidota</taxon>
        <taxon>Bacteroidia</taxon>
        <taxon>Bacteroidales</taxon>
        <taxon>Tannerellaceae</taxon>
        <taxon>Parabacteroides</taxon>
    </lineage>
</organism>
<evidence type="ECO:0000256" key="3">
    <source>
        <dbReference type="ARBA" id="ARBA00023082"/>
    </source>
</evidence>
<dbReference type="Gene3D" id="1.10.1740.10">
    <property type="match status" value="1"/>
</dbReference>
<dbReference type="PANTHER" id="PTHR43133">
    <property type="entry name" value="RNA POLYMERASE ECF-TYPE SIGMA FACTO"/>
    <property type="match status" value="1"/>
</dbReference>
<evidence type="ECO:0000259" key="6">
    <source>
        <dbReference type="Pfam" id="PF08281"/>
    </source>
</evidence>
<dbReference type="InterPro" id="IPR039425">
    <property type="entry name" value="RNA_pol_sigma-70-like"/>
</dbReference>
<dbReference type="InterPro" id="IPR013249">
    <property type="entry name" value="RNA_pol_sigma70_r4_t2"/>
</dbReference>
<dbReference type="EMBL" id="JACHOC010000008">
    <property type="protein sequence ID" value="MBB4623879.1"/>
    <property type="molecule type" value="Genomic_DNA"/>
</dbReference>
<dbReference type="InterPro" id="IPR014327">
    <property type="entry name" value="RNA_pol_sigma70_bacteroid"/>
</dbReference>
<dbReference type="Pfam" id="PF04542">
    <property type="entry name" value="Sigma70_r2"/>
    <property type="match status" value="1"/>
</dbReference>
<gene>
    <name evidence="7" type="ORF">GGQ57_003803</name>
</gene>
<feature type="domain" description="RNA polymerase sigma factor 70 region 4 type 2" evidence="6">
    <location>
        <begin position="125"/>
        <end position="176"/>
    </location>
</feature>
<comment type="similarity">
    <text evidence="1">Belongs to the sigma-70 factor family. ECF subfamily.</text>
</comment>
<dbReference type="InterPro" id="IPR013324">
    <property type="entry name" value="RNA_pol_sigma_r3/r4-like"/>
</dbReference>
<protein>
    <submittedName>
        <fullName evidence="7">RNA polymerase sigma-70 factor (ECF subfamily)</fullName>
    </submittedName>
</protein>